<dbReference type="Pfam" id="PF00535">
    <property type="entry name" value="Glycos_transf_2"/>
    <property type="match status" value="1"/>
</dbReference>
<dbReference type="Gene3D" id="3.90.550.10">
    <property type="entry name" value="Spore Coat Polysaccharide Biosynthesis Protein SpsA, Chain A"/>
    <property type="match status" value="1"/>
</dbReference>
<dbReference type="STRING" id="167542.P9515_03911"/>
<protein>
    <submittedName>
        <fullName evidence="2">Possible Glycosyl transferase</fullName>
    </submittedName>
</protein>
<accession>A2BUY9</accession>
<dbReference type="PANTHER" id="PTHR22916:SF3">
    <property type="entry name" value="UDP-GLCNAC:BETAGAL BETA-1,3-N-ACETYLGLUCOSAMINYLTRANSFERASE-LIKE PROTEIN 1"/>
    <property type="match status" value="1"/>
</dbReference>
<dbReference type="InterPro" id="IPR029044">
    <property type="entry name" value="Nucleotide-diphossugar_trans"/>
</dbReference>
<keyword evidence="2" id="KW-0808">Transferase</keyword>
<dbReference type="SUPFAM" id="SSF53448">
    <property type="entry name" value="Nucleotide-diphospho-sugar transferases"/>
    <property type="match status" value="1"/>
</dbReference>
<dbReference type="HOGENOM" id="CLU_1077136_0_0_3"/>
<dbReference type="PANTHER" id="PTHR22916">
    <property type="entry name" value="GLYCOSYLTRANSFERASE"/>
    <property type="match status" value="1"/>
</dbReference>
<proteinExistence type="predicted"/>
<evidence type="ECO:0000313" key="2">
    <source>
        <dbReference type="EMBL" id="ABM71600.1"/>
    </source>
</evidence>
<evidence type="ECO:0000259" key="1">
    <source>
        <dbReference type="Pfam" id="PF00535"/>
    </source>
</evidence>
<dbReference type="CAZy" id="GT2">
    <property type="family name" value="Glycosyltransferase Family 2"/>
</dbReference>
<dbReference type="CDD" id="cd00761">
    <property type="entry name" value="Glyco_tranf_GTA_type"/>
    <property type="match status" value="1"/>
</dbReference>
<feature type="domain" description="Glycosyltransferase 2-like" evidence="1">
    <location>
        <begin position="20"/>
        <end position="159"/>
    </location>
</feature>
<reference evidence="2 3" key="1">
    <citation type="journal article" date="2007" name="PLoS Genet.">
        <title>Patterns and implications of gene gain and loss in the evolution of Prochlorococcus.</title>
        <authorList>
            <person name="Kettler G.C."/>
            <person name="Martiny A.C."/>
            <person name="Huang K."/>
            <person name="Zucker J."/>
            <person name="Coleman M.L."/>
            <person name="Rodrigue S."/>
            <person name="Chen F."/>
            <person name="Lapidus A."/>
            <person name="Ferriera S."/>
            <person name="Johnson J."/>
            <person name="Steglich C."/>
            <person name="Church G.M."/>
            <person name="Richardson P."/>
            <person name="Chisholm S.W."/>
        </authorList>
    </citation>
    <scope>NUCLEOTIDE SEQUENCE [LARGE SCALE GENOMIC DNA]</scope>
    <source>
        <strain evidence="2 3">MIT 9515</strain>
    </source>
</reference>
<dbReference type="Proteomes" id="UP000001589">
    <property type="component" value="Chromosome"/>
</dbReference>
<dbReference type="GO" id="GO:0016758">
    <property type="term" value="F:hexosyltransferase activity"/>
    <property type="evidence" value="ECO:0007669"/>
    <property type="project" value="UniProtKB-ARBA"/>
</dbReference>
<dbReference type="KEGG" id="pmc:P9515_03911"/>
<gene>
    <name evidence="2" type="ordered locus">P9515_03911</name>
</gene>
<dbReference type="AlphaFoldDB" id="A2BUY9"/>
<organism evidence="2 3">
    <name type="scientific">Prochlorococcus marinus (strain MIT 9515)</name>
    <dbReference type="NCBI Taxonomy" id="167542"/>
    <lineage>
        <taxon>Bacteria</taxon>
        <taxon>Bacillati</taxon>
        <taxon>Cyanobacteriota</taxon>
        <taxon>Cyanophyceae</taxon>
        <taxon>Synechococcales</taxon>
        <taxon>Prochlorococcaceae</taxon>
        <taxon>Prochlorococcus</taxon>
    </lineage>
</organism>
<sequence length="258" mass="30314">MNKLKKELDPIEENELLFNIIVPIFNAEKYIEKCLNSIINQSYKRFQVQVVDDCSGDSSYEIASSICKNNKNLKIVRNPRRIGALNNISNLLNNNIKEPSKTVDLIIDGDDYLYSGDVFNILKEKYMETNCLITYGSHISSKGVQGKKYPRLIREFNLFRKYFWYASHLKTFRHDLWLALNPKDLINKKGEYFSVASDLAIMFPMLEMAGNRQEFISEILYVYNDNNPISDHKIRRKDQILSAKEIRRKRIYNKRTFS</sequence>
<dbReference type="eggNOG" id="COG0463">
    <property type="taxonomic scope" value="Bacteria"/>
</dbReference>
<dbReference type="EMBL" id="CP000552">
    <property type="protein sequence ID" value="ABM71600.1"/>
    <property type="molecule type" value="Genomic_DNA"/>
</dbReference>
<name>A2BUY9_PROM5</name>
<dbReference type="InterPro" id="IPR001173">
    <property type="entry name" value="Glyco_trans_2-like"/>
</dbReference>
<evidence type="ECO:0000313" key="3">
    <source>
        <dbReference type="Proteomes" id="UP000001589"/>
    </source>
</evidence>